<dbReference type="Proteomes" id="UP000070080">
    <property type="component" value="Unassembled WGS sequence"/>
</dbReference>
<dbReference type="STRING" id="1497955.HMPREF1872_01069"/>
<evidence type="ECO:0000313" key="1">
    <source>
        <dbReference type="EMBL" id="KXB39893.1"/>
    </source>
</evidence>
<proteinExistence type="predicted"/>
<organism evidence="1 2">
    <name type="scientific">Amygdalobacter nucleatus</name>
    <dbReference type="NCBI Taxonomy" id="3029274"/>
    <lineage>
        <taxon>Bacteria</taxon>
        <taxon>Bacillati</taxon>
        <taxon>Bacillota</taxon>
        <taxon>Clostridia</taxon>
        <taxon>Eubacteriales</taxon>
        <taxon>Oscillospiraceae</taxon>
        <taxon>Amygdalobacter</taxon>
    </lineage>
</organism>
<evidence type="ECO:0000313" key="2">
    <source>
        <dbReference type="Proteomes" id="UP000070080"/>
    </source>
</evidence>
<gene>
    <name evidence="1" type="ORF">HMPREF1872_01069</name>
</gene>
<protein>
    <submittedName>
        <fullName evidence="1">Uncharacterized protein</fullName>
    </submittedName>
</protein>
<name>A0A133Y9N0_9FIRM</name>
<comment type="caution">
    <text evidence="1">The sequence shown here is derived from an EMBL/GenBank/DDBJ whole genome shotgun (WGS) entry which is preliminary data.</text>
</comment>
<reference evidence="2" key="1">
    <citation type="submission" date="2016-01" db="EMBL/GenBank/DDBJ databases">
        <authorList>
            <person name="Mitreva M."/>
            <person name="Pepin K.H."/>
            <person name="Mihindukulasuriya K.A."/>
            <person name="Fulton R."/>
            <person name="Fronick C."/>
            <person name="O'Laughlin M."/>
            <person name="Miner T."/>
            <person name="Herter B."/>
            <person name="Rosa B.A."/>
            <person name="Cordes M."/>
            <person name="Tomlinson C."/>
            <person name="Wollam A."/>
            <person name="Palsikar V.B."/>
            <person name="Mardis E.R."/>
            <person name="Wilson R.K."/>
        </authorList>
    </citation>
    <scope>NUCLEOTIDE SEQUENCE [LARGE SCALE GENOMIC DNA]</scope>
    <source>
        <strain evidence="2">KA00274</strain>
    </source>
</reference>
<sequence>MGKVMRKFKHKKLFYICLFSLLIVSLLGFVCKNKLIKKFAVADEKQAETYTCTTGIIGMPEQGRFLSNDISIVVPYKSLEVPLNDPI</sequence>
<dbReference type="EMBL" id="LSCV01000035">
    <property type="protein sequence ID" value="KXB39893.1"/>
    <property type="molecule type" value="Genomic_DNA"/>
</dbReference>
<keyword evidence="2" id="KW-1185">Reference proteome</keyword>
<accession>A0A133Y9N0</accession>
<dbReference type="AlphaFoldDB" id="A0A133Y9N0"/>